<reference evidence="2 3" key="1">
    <citation type="submission" date="2018-06" db="EMBL/GenBank/DDBJ databases">
        <authorList>
            <consortium name="Pathogen Informatics"/>
            <person name="Doyle S."/>
        </authorList>
    </citation>
    <scope>NUCLEOTIDE SEQUENCE [LARGE SCALE GENOMIC DNA]</scope>
    <source>
        <strain evidence="2 3">NCTC7582</strain>
    </source>
</reference>
<proteinExistence type="predicted"/>
<gene>
    <name evidence="2" type="ORF">NCTC7582_03594</name>
</gene>
<dbReference type="AlphaFoldDB" id="A0A2X0XNK3"/>
<feature type="chain" id="PRO_5015867727" evidence="1">
    <location>
        <begin position="23"/>
        <end position="233"/>
    </location>
</feature>
<feature type="signal peptide" evidence="1">
    <location>
        <begin position="1"/>
        <end position="22"/>
    </location>
</feature>
<evidence type="ECO:0000313" key="3">
    <source>
        <dbReference type="Proteomes" id="UP000251431"/>
    </source>
</evidence>
<sequence length="233" mass="26323">MKKILILIITISFFAVLSKATATINEYNEIAKSDKVGVTIYAKKLNGLYIDFKIDFQGSILSKPYWINTTSPTWSPEIIYEDISQDGKKELVIILTKDIGTGVLQREVHVFQTQPRKSDKTQSLIPVEVPVDEPFAILLKNVKTELTPNKASINIGDKKYRVDIKPLGIQPGHLFDEIYFGNLINFEIENNQLVAKLGGQISPVGGYIGDIQITYIFKDKMYQVKSVEFIPHE</sequence>
<dbReference type="EMBL" id="UAQE01000001">
    <property type="protein sequence ID" value="SPU00795.1"/>
    <property type="molecule type" value="Genomic_DNA"/>
</dbReference>
<evidence type="ECO:0000313" key="2">
    <source>
        <dbReference type="EMBL" id="SPU00795.1"/>
    </source>
</evidence>
<keyword evidence="1" id="KW-0732">Signal</keyword>
<accession>A0A2X0XNK3</accession>
<dbReference type="Proteomes" id="UP000251431">
    <property type="component" value="Unassembled WGS sequence"/>
</dbReference>
<dbReference type="RefSeq" id="WP_112117907.1">
    <property type="nucleotide sequence ID" value="NZ_UAQE01000001.1"/>
</dbReference>
<organism evidence="2 3">
    <name type="scientific">Lysinibacillus capsici</name>
    <dbReference type="NCBI Taxonomy" id="2115968"/>
    <lineage>
        <taxon>Bacteria</taxon>
        <taxon>Bacillati</taxon>
        <taxon>Bacillota</taxon>
        <taxon>Bacilli</taxon>
        <taxon>Bacillales</taxon>
        <taxon>Bacillaceae</taxon>
        <taxon>Lysinibacillus</taxon>
    </lineage>
</organism>
<name>A0A2X0XNK3_9BACI</name>
<evidence type="ECO:0000256" key="1">
    <source>
        <dbReference type="SAM" id="SignalP"/>
    </source>
</evidence>
<protein>
    <submittedName>
        <fullName evidence="2">Uncharacterized protein</fullName>
    </submittedName>
</protein>